<dbReference type="AlphaFoldDB" id="A0A834X1G0"/>
<evidence type="ECO:0000313" key="2">
    <source>
        <dbReference type="Proteomes" id="UP000634136"/>
    </source>
</evidence>
<evidence type="ECO:0000313" key="1">
    <source>
        <dbReference type="EMBL" id="KAF7835827.1"/>
    </source>
</evidence>
<keyword evidence="2" id="KW-1185">Reference proteome</keyword>
<dbReference type="Proteomes" id="UP000634136">
    <property type="component" value="Unassembled WGS sequence"/>
</dbReference>
<proteinExistence type="predicted"/>
<protein>
    <submittedName>
        <fullName evidence="1">LIM domain-containing protein A-like</fullName>
    </submittedName>
</protein>
<comment type="caution">
    <text evidence="1">The sequence shown here is derived from an EMBL/GenBank/DDBJ whole genome shotgun (WGS) entry which is preliminary data.</text>
</comment>
<dbReference type="OrthoDB" id="1399756at2759"/>
<reference evidence="1" key="1">
    <citation type="submission" date="2020-09" db="EMBL/GenBank/DDBJ databases">
        <title>Genome-Enabled Discovery of Anthraquinone Biosynthesis in Senna tora.</title>
        <authorList>
            <person name="Kang S.-H."/>
            <person name="Pandey R.P."/>
            <person name="Lee C.-M."/>
            <person name="Sim J.-S."/>
            <person name="Jeong J.-T."/>
            <person name="Choi B.-S."/>
            <person name="Jung M."/>
            <person name="Ginzburg D."/>
            <person name="Zhao K."/>
            <person name="Won S.Y."/>
            <person name="Oh T.-J."/>
            <person name="Yu Y."/>
            <person name="Kim N.-H."/>
            <person name="Lee O.R."/>
            <person name="Lee T.-H."/>
            <person name="Bashyal P."/>
            <person name="Kim T.-S."/>
            <person name="Lee W.-H."/>
            <person name="Kawkins C."/>
            <person name="Kim C.-K."/>
            <person name="Kim J.S."/>
            <person name="Ahn B.O."/>
            <person name="Rhee S.Y."/>
            <person name="Sohng J.K."/>
        </authorList>
    </citation>
    <scope>NUCLEOTIDE SEQUENCE</scope>
    <source>
        <tissue evidence="1">Leaf</tissue>
    </source>
</reference>
<organism evidence="1 2">
    <name type="scientific">Senna tora</name>
    <dbReference type="NCBI Taxonomy" id="362788"/>
    <lineage>
        <taxon>Eukaryota</taxon>
        <taxon>Viridiplantae</taxon>
        <taxon>Streptophyta</taxon>
        <taxon>Embryophyta</taxon>
        <taxon>Tracheophyta</taxon>
        <taxon>Spermatophyta</taxon>
        <taxon>Magnoliopsida</taxon>
        <taxon>eudicotyledons</taxon>
        <taxon>Gunneridae</taxon>
        <taxon>Pentapetalae</taxon>
        <taxon>rosids</taxon>
        <taxon>fabids</taxon>
        <taxon>Fabales</taxon>
        <taxon>Fabaceae</taxon>
        <taxon>Caesalpinioideae</taxon>
        <taxon>Cassia clade</taxon>
        <taxon>Senna</taxon>
    </lineage>
</organism>
<name>A0A834X1G0_9FABA</name>
<sequence length="226" mass="25695">MVEIKSSALVPQVAIKGRTYNMEYEGLHIVCFNCEKYGHSKEWCAHGDNKANREILIKHTTAVQEEDEMGKELQHESAMKTNLSKDINSEETVIGPWMLVQKLNRRRNGVGRINNVRVNQRSKTHIVSVNGEGKTDEGRKGKTDGNLDASKRAEFTKPRWLCMRERMKVTNLTSSRDMGDSLVRTNNRFGALDSTQEDLMHLDTEPLDDGAFKGIEVEDITDQDEE</sequence>
<accession>A0A834X1G0</accession>
<gene>
    <name evidence="1" type="ORF">G2W53_010686</name>
</gene>
<dbReference type="EMBL" id="JAAIUW010000004">
    <property type="protein sequence ID" value="KAF7835827.1"/>
    <property type="molecule type" value="Genomic_DNA"/>
</dbReference>